<keyword evidence="1" id="KW-0479">Metal-binding</keyword>
<evidence type="ECO:0000256" key="3">
    <source>
        <dbReference type="ARBA" id="ARBA00022833"/>
    </source>
</evidence>
<dbReference type="PROSITE" id="PS50199">
    <property type="entry name" value="ZF_RANBP2_2"/>
    <property type="match status" value="1"/>
</dbReference>
<dbReference type="PANTHER" id="PTHR23111">
    <property type="entry name" value="ZINC FINGER PROTEIN"/>
    <property type="match status" value="1"/>
</dbReference>
<feature type="region of interest" description="Disordered" evidence="5">
    <location>
        <begin position="74"/>
        <end position="96"/>
    </location>
</feature>
<dbReference type="Gene3D" id="4.10.1060.10">
    <property type="entry name" value="Zinc finger, RanBP2-type"/>
    <property type="match status" value="2"/>
</dbReference>
<evidence type="ECO:0000256" key="2">
    <source>
        <dbReference type="ARBA" id="ARBA00022771"/>
    </source>
</evidence>
<dbReference type="PROSITE" id="PS01358">
    <property type="entry name" value="ZF_RANBP2_1"/>
    <property type="match status" value="1"/>
</dbReference>
<dbReference type="EMBL" id="LXQA010121493">
    <property type="protein sequence ID" value="MCI20752.1"/>
    <property type="molecule type" value="Genomic_DNA"/>
</dbReference>
<dbReference type="SMART" id="SM00547">
    <property type="entry name" value="ZnF_RBZ"/>
    <property type="match status" value="2"/>
</dbReference>
<dbReference type="AlphaFoldDB" id="A0A392QA52"/>
<keyword evidence="8" id="KW-1185">Reference proteome</keyword>
<dbReference type="GO" id="GO:0008270">
    <property type="term" value="F:zinc ion binding"/>
    <property type="evidence" value="ECO:0007669"/>
    <property type="project" value="UniProtKB-KW"/>
</dbReference>
<organism evidence="7 8">
    <name type="scientific">Trifolium medium</name>
    <dbReference type="NCBI Taxonomy" id="97028"/>
    <lineage>
        <taxon>Eukaryota</taxon>
        <taxon>Viridiplantae</taxon>
        <taxon>Streptophyta</taxon>
        <taxon>Embryophyta</taxon>
        <taxon>Tracheophyta</taxon>
        <taxon>Spermatophyta</taxon>
        <taxon>Magnoliopsida</taxon>
        <taxon>eudicotyledons</taxon>
        <taxon>Gunneridae</taxon>
        <taxon>Pentapetalae</taxon>
        <taxon>rosids</taxon>
        <taxon>fabids</taxon>
        <taxon>Fabales</taxon>
        <taxon>Fabaceae</taxon>
        <taxon>Papilionoideae</taxon>
        <taxon>50 kb inversion clade</taxon>
        <taxon>NPAAA clade</taxon>
        <taxon>Hologalegina</taxon>
        <taxon>IRL clade</taxon>
        <taxon>Trifolieae</taxon>
        <taxon>Trifolium</taxon>
    </lineage>
</organism>
<evidence type="ECO:0000256" key="5">
    <source>
        <dbReference type="SAM" id="MobiDB-lite"/>
    </source>
</evidence>
<dbReference type="GO" id="GO:0003729">
    <property type="term" value="F:mRNA binding"/>
    <property type="evidence" value="ECO:0007669"/>
    <property type="project" value="TreeGrafter"/>
</dbReference>
<proteinExistence type="predicted"/>
<feature type="compositionally biased region" description="Polar residues" evidence="5">
    <location>
        <begin position="74"/>
        <end position="91"/>
    </location>
</feature>
<evidence type="ECO:0000256" key="4">
    <source>
        <dbReference type="PROSITE-ProRule" id="PRU00322"/>
    </source>
</evidence>
<keyword evidence="2 4" id="KW-0863">Zinc-finger</keyword>
<comment type="caution">
    <text evidence="7">The sequence shown here is derived from an EMBL/GenBank/DDBJ whole genome shotgun (WGS) entry which is preliminary data.</text>
</comment>
<sequence length="139" mass="15817">MNWVILYSTGKPRCNFMNFARNIKCLECEEARPKRQLTGGEWECPQCDFHNYGRNVACLRCDCKRPGQISLGATNTTSHPGYGNRDNSNASDIDPRLVANEEKAQRWFNKVSQLDSNSDINSVVDDEDFPEIMPLRKGV</sequence>
<evidence type="ECO:0000256" key="1">
    <source>
        <dbReference type="ARBA" id="ARBA00022723"/>
    </source>
</evidence>
<evidence type="ECO:0000259" key="6">
    <source>
        <dbReference type="PROSITE" id="PS50199"/>
    </source>
</evidence>
<dbReference type="GO" id="GO:0005737">
    <property type="term" value="C:cytoplasm"/>
    <property type="evidence" value="ECO:0007669"/>
    <property type="project" value="TreeGrafter"/>
</dbReference>
<feature type="domain" description="RanBP2-type" evidence="6">
    <location>
        <begin position="38"/>
        <end position="67"/>
    </location>
</feature>
<keyword evidence="3" id="KW-0862">Zinc</keyword>
<name>A0A392QA52_9FABA</name>
<dbReference type="InterPro" id="IPR001876">
    <property type="entry name" value="Znf_RanBP2"/>
</dbReference>
<evidence type="ECO:0000313" key="8">
    <source>
        <dbReference type="Proteomes" id="UP000265520"/>
    </source>
</evidence>
<dbReference type="Proteomes" id="UP000265520">
    <property type="component" value="Unassembled WGS sequence"/>
</dbReference>
<dbReference type="PANTHER" id="PTHR23111:SF30">
    <property type="entry name" value="ZINC FINGER PROTEIN VAR3, CHLOROPLASTIC"/>
    <property type="match status" value="1"/>
</dbReference>
<feature type="non-terminal residue" evidence="7">
    <location>
        <position position="139"/>
    </location>
</feature>
<evidence type="ECO:0000313" key="7">
    <source>
        <dbReference type="EMBL" id="MCI20752.1"/>
    </source>
</evidence>
<accession>A0A392QA52</accession>
<reference evidence="7 8" key="1">
    <citation type="journal article" date="2018" name="Front. Plant Sci.">
        <title>Red Clover (Trifolium pratense) and Zigzag Clover (T. medium) - A Picture of Genomic Similarities and Differences.</title>
        <authorList>
            <person name="Dluhosova J."/>
            <person name="Istvanek J."/>
            <person name="Nedelnik J."/>
            <person name="Repkova J."/>
        </authorList>
    </citation>
    <scope>NUCLEOTIDE SEQUENCE [LARGE SCALE GENOMIC DNA]</scope>
    <source>
        <strain evidence="8">cv. 10/8</strain>
        <tissue evidence="7">Leaf</tissue>
    </source>
</reference>
<dbReference type="Pfam" id="PF00641">
    <property type="entry name" value="Zn_ribbon_RanBP"/>
    <property type="match status" value="1"/>
</dbReference>
<protein>
    <submittedName>
        <fullName evidence="7">Zinc finger protein VAR3 chloroplastic-like</fullName>
    </submittedName>
</protein>